<feature type="domain" description="DM2" evidence="2">
    <location>
        <begin position="260"/>
        <end position="342"/>
    </location>
</feature>
<feature type="compositionally biased region" description="Basic residues" evidence="1">
    <location>
        <begin position="67"/>
        <end position="80"/>
    </location>
</feature>
<dbReference type="InterPro" id="IPR036885">
    <property type="entry name" value="SWIB_MDM2_dom_sf"/>
</dbReference>
<dbReference type="CDD" id="cd10567">
    <property type="entry name" value="SWIB-MDM2_like"/>
    <property type="match status" value="2"/>
</dbReference>
<evidence type="ECO:0000259" key="3">
    <source>
        <dbReference type="PROSITE" id="PS51998"/>
    </source>
</evidence>
<dbReference type="InterPro" id="IPR014876">
    <property type="entry name" value="DEK_C"/>
</dbReference>
<dbReference type="SUPFAM" id="SSF81995">
    <property type="entry name" value="beta-sandwich domain of Sec23/24"/>
    <property type="match status" value="1"/>
</dbReference>
<evidence type="ECO:0000313" key="4">
    <source>
        <dbReference type="EMBL" id="PON94142.1"/>
    </source>
</evidence>
<dbReference type="SUPFAM" id="SSF47592">
    <property type="entry name" value="SWIB/MDM2 domain"/>
    <property type="match status" value="2"/>
</dbReference>
<dbReference type="Pfam" id="PF08766">
    <property type="entry name" value="DEK_C"/>
    <property type="match status" value="1"/>
</dbReference>
<dbReference type="SMART" id="SM00151">
    <property type="entry name" value="SWIB"/>
    <property type="match status" value="2"/>
</dbReference>
<dbReference type="Gene3D" id="1.10.245.10">
    <property type="entry name" value="SWIB/MDM2 domain"/>
    <property type="match status" value="2"/>
</dbReference>
<reference evidence="5" key="1">
    <citation type="submission" date="2016-06" db="EMBL/GenBank/DDBJ databases">
        <title>Parallel loss of symbiosis genes in relatives of nitrogen-fixing non-legume Parasponia.</title>
        <authorList>
            <person name="Van Velzen R."/>
            <person name="Holmer R."/>
            <person name="Bu F."/>
            <person name="Rutten L."/>
            <person name="Van Zeijl A."/>
            <person name="Liu W."/>
            <person name="Santuari L."/>
            <person name="Cao Q."/>
            <person name="Sharma T."/>
            <person name="Shen D."/>
            <person name="Roswanjaya Y."/>
            <person name="Wardhani T."/>
            <person name="Kalhor M.S."/>
            <person name="Jansen J."/>
            <person name="Van den Hoogen J."/>
            <person name="Gungor B."/>
            <person name="Hartog M."/>
            <person name="Hontelez J."/>
            <person name="Verver J."/>
            <person name="Yang W.-C."/>
            <person name="Schijlen E."/>
            <person name="Repin R."/>
            <person name="Schilthuizen M."/>
            <person name="Schranz E."/>
            <person name="Heidstra R."/>
            <person name="Miyata K."/>
            <person name="Fedorova E."/>
            <person name="Kohlen W."/>
            <person name="Bisseling T."/>
            <person name="Smit S."/>
            <person name="Geurts R."/>
        </authorList>
    </citation>
    <scope>NUCLEOTIDE SEQUENCE [LARGE SCALE GENOMIC DNA]</scope>
    <source>
        <strain evidence="5">cv. RG33-2</strain>
    </source>
</reference>
<name>A0A2P5F8M2_TREOI</name>
<evidence type="ECO:0000313" key="5">
    <source>
        <dbReference type="Proteomes" id="UP000237000"/>
    </source>
</evidence>
<dbReference type="InParanoid" id="A0A2P5F8M2"/>
<dbReference type="EMBL" id="JXTC01000054">
    <property type="protein sequence ID" value="PON94142.1"/>
    <property type="molecule type" value="Genomic_DNA"/>
</dbReference>
<evidence type="ECO:0000256" key="1">
    <source>
        <dbReference type="SAM" id="MobiDB-lite"/>
    </source>
</evidence>
<organism evidence="4 5">
    <name type="scientific">Trema orientale</name>
    <name type="common">Charcoal tree</name>
    <name type="synonym">Celtis orientalis</name>
    <dbReference type="NCBI Taxonomy" id="63057"/>
    <lineage>
        <taxon>Eukaryota</taxon>
        <taxon>Viridiplantae</taxon>
        <taxon>Streptophyta</taxon>
        <taxon>Embryophyta</taxon>
        <taxon>Tracheophyta</taxon>
        <taxon>Spermatophyta</taxon>
        <taxon>Magnoliopsida</taxon>
        <taxon>eudicotyledons</taxon>
        <taxon>Gunneridae</taxon>
        <taxon>Pentapetalae</taxon>
        <taxon>rosids</taxon>
        <taxon>fabids</taxon>
        <taxon>Rosales</taxon>
        <taxon>Cannabaceae</taxon>
        <taxon>Trema</taxon>
    </lineage>
</organism>
<feature type="domain" description="DEK-C" evidence="3">
    <location>
        <begin position="1"/>
        <end position="59"/>
    </location>
</feature>
<dbReference type="Pfam" id="PF02201">
    <property type="entry name" value="SWIB"/>
    <property type="match status" value="2"/>
</dbReference>
<dbReference type="PROSITE" id="PS51998">
    <property type="entry name" value="DEK_C"/>
    <property type="match status" value="1"/>
</dbReference>
<protein>
    <submittedName>
        <fullName evidence="4">p53 negative regulator</fullName>
    </submittedName>
</protein>
<dbReference type="InterPro" id="IPR019835">
    <property type="entry name" value="SWIB_domain"/>
</dbReference>
<dbReference type="InterPro" id="IPR003121">
    <property type="entry name" value="SWIB_MDM2_domain"/>
</dbReference>
<comment type="caution">
    <text evidence="4">The sequence shown here is derived from an EMBL/GenBank/DDBJ whole genome shotgun (WGS) entry which is preliminary data.</text>
</comment>
<keyword evidence="5" id="KW-1185">Reference proteome</keyword>
<feature type="region of interest" description="Disordered" evidence="1">
    <location>
        <begin position="62"/>
        <end position="160"/>
    </location>
</feature>
<dbReference type="AlphaFoldDB" id="A0A2P5F8M2"/>
<dbReference type="PANTHER" id="PTHR13844">
    <property type="entry name" value="SWI/SNF-RELATED MATRIX-ASSOCIATED ACTIN-DEPENDENT REGULATOR OF CHROMATIN SUBFAMILY D"/>
    <property type="match status" value="1"/>
</dbReference>
<sequence>MVTDQEISQALQTLIQESSSVNGGPTTLNGVVSQLESKLGHDLSHKADFIRSQIQLIFRSHPTVPPHHQHPHHHHQHHQHQPQPQPPPPQLNDRFAPHQNPNFHPTPSAFQTFSLQPHQPQPPQPKHEVAAPADESVSATDRPKEGTQTKAKRKGGPGGLNKLCGVSPELQAIVGQPALPRTEIVKQLWAYIRRNNLQDPSNKRKIICNDELRLVFETDCTDMFKMNKLLAKHIIPLEPTKQTVPKKPKVDVESATKSTEANLSVKISETLANFFGVSGREMLQSEVLRRIWEYIKVNNLEDPLNPMAILCDAKLQELFGCESISALGISEVYRCRSVVWLVDRVAVVIYIMYELMANICNWCHGTRVLDLLTWELG</sequence>
<dbReference type="STRING" id="63057.A0A2P5F8M2"/>
<dbReference type="PROSITE" id="PS51925">
    <property type="entry name" value="SWIB_MDM2"/>
    <property type="match status" value="2"/>
</dbReference>
<dbReference type="Proteomes" id="UP000237000">
    <property type="component" value="Unassembled WGS sequence"/>
</dbReference>
<gene>
    <name evidence="4" type="ORF">TorRG33x02_101810</name>
</gene>
<dbReference type="OrthoDB" id="10251073at2759"/>
<accession>A0A2P5F8M2</accession>
<feature type="domain" description="DM2" evidence="2">
    <location>
        <begin position="159"/>
        <end position="236"/>
    </location>
</feature>
<proteinExistence type="predicted"/>
<evidence type="ECO:0000259" key="2">
    <source>
        <dbReference type="PROSITE" id="PS51925"/>
    </source>
</evidence>
<feature type="compositionally biased region" description="Polar residues" evidence="1">
    <location>
        <begin position="99"/>
        <end position="115"/>
    </location>
</feature>